<dbReference type="PIRSF" id="PIRSF004911">
    <property type="entry name" value="DUF160"/>
    <property type="match status" value="1"/>
</dbReference>
<dbReference type="NCBIfam" id="TIGR03822">
    <property type="entry name" value="AblA_like_2"/>
    <property type="match status" value="1"/>
</dbReference>
<feature type="domain" description="Radical SAM core" evidence="12">
    <location>
        <begin position="116"/>
        <end position="331"/>
    </location>
</feature>
<dbReference type="InterPro" id="IPR003739">
    <property type="entry name" value="Lys_aminomutase/Glu_NH3_mut"/>
</dbReference>
<dbReference type="SFLD" id="SFLDS00029">
    <property type="entry name" value="Radical_SAM"/>
    <property type="match status" value="1"/>
</dbReference>
<accession>A0ABT1D8H3</accession>
<dbReference type="InterPro" id="IPR013785">
    <property type="entry name" value="Aldolase_TIM"/>
</dbReference>
<dbReference type="SFLD" id="SFLDG01070">
    <property type="entry name" value="PLP-dependent"/>
    <property type="match status" value="1"/>
</dbReference>
<dbReference type="PANTHER" id="PTHR30538:SF1">
    <property type="entry name" value="L-LYSINE 2,3-AMINOMUTASE"/>
    <property type="match status" value="1"/>
</dbReference>
<evidence type="ECO:0000256" key="4">
    <source>
        <dbReference type="ARBA" id="ARBA00022485"/>
    </source>
</evidence>
<keyword evidence="8" id="KW-0408">Iron</keyword>
<evidence type="ECO:0000256" key="3">
    <source>
        <dbReference type="ARBA" id="ARBA00008703"/>
    </source>
</evidence>
<reference evidence="13 14" key="1">
    <citation type="submission" date="2021-12" db="EMBL/GenBank/DDBJ databases">
        <title>Siccirubricoccus leaddurans sp. nov., a high concentration Zn2+ tolerance bacterium.</title>
        <authorList>
            <person name="Cao Y."/>
        </authorList>
    </citation>
    <scope>NUCLEOTIDE SEQUENCE [LARGE SCALE GENOMIC DNA]</scope>
    <source>
        <strain evidence="13 14">KC 17139</strain>
    </source>
</reference>
<evidence type="ECO:0000256" key="8">
    <source>
        <dbReference type="ARBA" id="ARBA00023004"/>
    </source>
</evidence>
<evidence type="ECO:0000256" key="6">
    <source>
        <dbReference type="ARBA" id="ARBA00022723"/>
    </source>
</evidence>
<dbReference type="SUPFAM" id="SSF102114">
    <property type="entry name" value="Radical SAM enzymes"/>
    <property type="match status" value="1"/>
</dbReference>
<evidence type="ECO:0000256" key="9">
    <source>
        <dbReference type="ARBA" id="ARBA00023014"/>
    </source>
</evidence>
<evidence type="ECO:0000259" key="12">
    <source>
        <dbReference type="PROSITE" id="PS51918"/>
    </source>
</evidence>
<comment type="cofactor">
    <cofactor evidence="1">
        <name>pyridoxal 5'-phosphate</name>
        <dbReference type="ChEBI" id="CHEBI:597326"/>
    </cofactor>
</comment>
<dbReference type="Pfam" id="PF04055">
    <property type="entry name" value="Radical_SAM"/>
    <property type="match status" value="1"/>
</dbReference>
<keyword evidence="4" id="KW-0004">4Fe-4S</keyword>
<keyword evidence="7" id="KW-0663">Pyridoxal phosphate</keyword>
<organism evidence="13 14">
    <name type="scientific">Siccirubricoccus soli</name>
    <dbReference type="NCBI Taxonomy" id="2899147"/>
    <lineage>
        <taxon>Bacteria</taxon>
        <taxon>Pseudomonadati</taxon>
        <taxon>Pseudomonadota</taxon>
        <taxon>Alphaproteobacteria</taxon>
        <taxon>Acetobacterales</taxon>
        <taxon>Roseomonadaceae</taxon>
        <taxon>Siccirubricoccus</taxon>
    </lineage>
</organism>
<protein>
    <submittedName>
        <fullName evidence="13">Lysine-2,3-aminomutase-like protein</fullName>
    </submittedName>
</protein>
<keyword evidence="5" id="KW-0949">S-adenosyl-L-methionine</keyword>
<dbReference type="RefSeq" id="WP_252954872.1">
    <property type="nucleotide sequence ID" value="NZ_JAFIRR010000122.1"/>
</dbReference>
<evidence type="ECO:0000313" key="14">
    <source>
        <dbReference type="Proteomes" id="UP001523392"/>
    </source>
</evidence>
<keyword evidence="9" id="KW-0411">Iron-sulfur</keyword>
<proteinExistence type="inferred from homology"/>
<comment type="cofactor">
    <cofactor evidence="2">
        <name>[4Fe-4S] cluster</name>
        <dbReference type="ChEBI" id="CHEBI:49883"/>
    </cofactor>
</comment>
<dbReference type="PANTHER" id="PTHR30538">
    <property type="entry name" value="LYSINE 2,3-AMINOMUTASE-RELATED"/>
    <property type="match status" value="1"/>
</dbReference>
<evidence type="ECO:0000256" key="7">
    <source>
        <dbReference type="ARBA" id="ARBA00022898"/>
    </source>
</evidence>
<dbReference type="InterPro" id="IPR058240">
    <property type="entry name" value="rSAM_sf"/>
</dbReference>
<keyword evidence="6" id="KW-0479">Metal-binding</keyword>
<evidence type="ECO:0000256" key="11">
    <source>
        <dbReference type="SAM" id="MobiDB-lite"/>
    </source>
</evidence>
<dbReference type="CDD" id="cd01335">
    <property type="entry name" value="Radical_SAM"/>
    <property type="match status" value="1"/>
</dbReference>
<evidence type="ECO:0000256" key="5">
    <source>
        <dbReference type="ARBA" id="ARBA00022691"/>
    </source>
</evidence>
<dbReference type="EMBL" id="JAFIRR010000122">
    <property type="protein sequence ID" value="MCO6418243.1"/>
    <property type="molecule type" value="Genomic_DNA"/>
</dbReference>
<gene>
    <name evidence="13" type="ORF">JYK14_19035</name>
</gene>
<feature type="region of interest" description="Disordered" evidence="11">
    <location>
        <begin position="1"/>
        <end position="31"/>
    </location>
</feature>
<evidence type="ECO:0000256" key="10">
    <source>
        <dbReference type="ARBA" id="ARBA00023235"/>
    </source>
</evidence>
<evidence type="ECO:0000256" key="1">
    <source>
        <dbReference type="ARBA" id="ARBA00001933"/>
    </source>
</evidence>
<keyword evidence="14" id="KW-1185">Reference proteome</keyword>
<comment type="similarity">
    <text evidence="3">Belongs to the radical SAM superfamily. KamA family.</text>
</comment>
<dbReference type="NCBIfam" id="TIGR00238">
    <property type="entry name" value="KamA family radical SAM protein"/>
    <property type="match status" value="1"/>
</dbReference>
<dbReference type="InterPro" id="IPR022447">
    <property type="entry name" value="Lys_aminomutase-rel"/>
</dbReference>
<dbReference type="InterPro" id="IPR007197">
    <property type="entry name" value="rSAM"/>
</dbReference>
<name>A0ABT1D8H3_9PROT</name>
<comment type="caution">
    <text evidence="13">The sequence shown here is derived from an EMBL/GenBank/DDBJ whole genome shotgun (WGS) entry which is preliminary data.</text>
</comment>
<dbReference type="Proteomes" id="UP001523392">
    <property type="component" value="Unassembled WGS sequence"/>
</dbReference>
<evidence type="ECO:0000313" key="13">
    <source>
        <dbReference type="EMBL" id="MCO6418243.1"/>
    </source>
</evidence>
<dbReference type="PROSITE" id="PS51918">
    <property type="entry name" value="RADICAL_SAM"/>
    <property type="match status" value="1"/>
</dbReference>
<keyword evidence="10" id="KW-0413">Isomerase</keyword>
<dbReference type="Gene3D" id="3.20.20.70">
    <property type="entry name" value="Aldolase class I"/>
    <property type="match status" value="1"/>
</dbReference>
<evidence type="ECO:0000256" key="2">
    <source>
        <dbReference type="ARBA" id="ARBA00001966"/>
    </source>
</evidence>
<sequence>MPDGLPSRPAQDSADLAGTGATPPARRRPARTLRSAEDLIAAGLLPEAARAGVEAVAERYAIAVTPEVAGLMDPADPADPIARQYIPDPAERLTAPHELEDPTADAPFTPVKGVVHRYPDRALLKPLLACPVYCRFCFRREAVGPDGGLLTEAELEAALAWFAATPQVREVVLTGGDPLMLSPRRLGEVLRRLAAIPHVEILRIHSRVPVAAPALVTAALAEALAVEIPLYLCVHANHAREFGPAAQAALRLLHGAGAVLLGQSVLLRGVNDSEAALEGLFRAMLRARVKPYYLHQLDPAPGTARFHVPEAEGLRLLRGLRGRVTGLAWPTYVKETPGGGGKVPILLASGADGAIWSSQMTTREGR</sequence>